<feature type="domain" description="TerB-C" evidence="2">
    <location>
        <begin position="470"/>
        <end position="599"/>
    </location>
</feature>
<dbReference type="Pfam" id="PF15615">
    <property type="entry name" value="TerB_C"/>
    <property type="match status" value="1"/>
</dbReference>
<organism evidence="3 4">
    <name type="scientific">Candidatus Fimiplasma intestinipullorum</name>
    <dbReference type="NCBI Taxonomy" id="2840825"/>
    <lineage>
        <taxon>Bacteria</taxon>
        <taxon>Bacillati</taxon>
        <taxon>Bacillota</taxon>
        <taxon>Clostridia</taxon>
        <taxon>Eubacteriales</taxon>
        <taxon>Candidatus Fimiplasma</taxon>
    </lineage>
</organism>
<feature type="domain" description="TerB N-terminal" evidence="1">
    <location>
        <begin position="139"/>
        <end position="356"/>
    </location>
</feature>
<dbReference type="Pfam" id="PF13208">
    <property type="entry name" value="TerB_N"/>
    <property type="match status" value="1"/>
</dbReference>
<evidence type="ECO:0000313" key="3">
    <source>
        <dbReference type="EMBL" id="HIU13453.1"/>
    </source>
</evidence>
<comment type="caution">
    <text evidence="3">The sequence shown here is derived from an EMBL/GenBank/DDBJ whole genome shotgun (WGS) entry which is preliminary data.</text>
</comment>
<sequence length="608" mass="72079">MDISELIEYAREKYHLQVQHPWSSFPGFSILVHPKTEKWFACFMRQWDYESGVEIQRADFKVGRLDGKERRFPFITSPFRMKGPLWIGVIFDDQTQPEVIFRLFDQAMAFEQQRGYTIVLEQRPQTTQYVSPDPPLTMQTRKQEEEDIPAPILQMMKLYEYGNGSFEQKCKNFYRQGKLMENYEDQAPYRAYLNRYFPTYHDLNVRQLRGYFTWRTEVRKGQIQPYSELYAYLYAYELINDIGVYSAQDSLQKLFALKEAFMMSTSSSRQLVQNLTHWMYDYVVIHQIPKETALSYLPEALFEEDKRLTILRDPQDQNDDTLFQALLSFAKPNTQKSLLFKEKEAQAKHLFAQVWRYASEHYHEDGSDLFTACFGKRERFVWHPLSNAIYWAVFLKKEMFYEVNGSKAYVYEDGVWYEERYDQLHFSLEKFQDMLREIDRKLRIALKVGHYLKVKPEAQWIDPYIDGALQKDKKRQEEASRPQVQVNLLELEQIRQDALVTRDSLLTEEELQEDEDIALDESIQVFTPVESFGLDALHTRILWMLVQGQSIDEQIQKEHLLPTVVTDTINEVLFDEIGDNILECDGTVIQVVEDYRDEILELLGGEKS</sequence>
<protein>
    <submittedName>
        <fullName evidence="3">TerB N-terminal domain-containing protein</fullName>
    </submittedName>
</protein>
<reference evidence="3" key="1">
    <citation type="submission" date="2020-10" db="EMBL/GenBank/DDBJ databases">
        <authorList>
            <person name="Gilroy R."/>
        </authorList>
    </citation>
    <scope>NUCLEOTIDE SEQUENCE</scope>
    <source>
        <strain evidence="3">CHK195-11698</strain>
    </source>
</reference>
<name>A0A9D1KZE0_9FIRM</name>
<evidence type="ECO:0000259" key="1">
    <source>
        <dbReference type="Pfam" id="PF13208"/>
    </source>
</evidence>
<evidence type="ECO:0000313" key="4">
    <source>
        <dbReference type="Proteomes" id="UP000824175"/>
    </source>
</evidence>
<evidence type="ECO:0000259" key="2">
    <source>
        <dbReference type="Pfam" id="PF15615"/>
    </source>
</evidence>
<dbReference type="Proteomes" id="UP000824175">
    <property type="component" value="Unassembled WGS sequence"/>
</dbReference>
<dbReference type="InterPro" id="IPR025266">
    <property type="entry name" value="TerB_N"/>
</dbReference>
<dbReference type="EMBL" id="DVMJ01000045">
    <property type="protein sequence ID" value="HIU13453.1"/>
    <property type="molecule type" value="Genomic_DNA"/>
</dbReference>
<proteinExistence type="predicted"/>
<dbReference type="InterPro" id="IPR038056">
    <property type="entry name" value="YjbR-like_sf"/>
</dbReference>
<dbReference type="InterPro" id="IPR028932">
    <property type="entry name" value="TerB-C"/>
</dbReference>
<dbReference type="AlphaFoldDB" id="A0A9D1KZE0"/>
<dbReference type="Gene3D" id="3.90.1150.30">
    <property type="match status" value="1"/>
</dbReference>
<accession>A0A9D1KZE0</accession>
<gene>
    <name evidence="3" type="ORF">IAD15_05230</name>
</gene>
<reference evidence="3" key="2">
    <citation type="journal article" date="2021" name="PeerJ">
        <title>Extensive microbial diversity within the chicken gut microbiome revealed by metagenomics and culture.</title>
        <authorList>
            <person name="Gilroy R."/>
            <person name="Ravi A."/>
            <person name="Getino M."/>
            <person name="Pursley I."/>
            <person name="Horton D.L."/>
            <person name="Alikhan N.F."/>
            <person name="Baker D."/>
            <person name="Gharbi K."/>
            <person name="Hall N."/>
            <person name="Watson M."/>
            <person name="Adriaenssens E.M."/>
            <person name="Foster-Nyarko E."/>
            <person name="Jarju S."/>
            <person name="Secka A."/>
            <person name="Antonio M."/>
            <person name="Oren A."/>
            <person name="Chaudhuri R.R."/>
            <person name="La Ragione R."/>
            <person name="Hildebrand F."/>
            <person name="Pallen M.J."/>
        </authorList>
    </citation>
    <scope>NUCLEOTIDE SEQUENCE</scope>
    <source>
        <strain evidence="3">CHK195-11698</strain>
    </source>
</reference>
<dbReference type="SUPFAM" id="SSF142906">
    <property type="entry name" value="YjbR-like"/>
    <property type="match status" value="1"/>
</dbReference>